<evidence type="ECO:0000313" key="3">
    <source>
        <dbReference type="EMBL" id="PRB91317.1"/>
    </source>
</evidence>
<dbReference type="OrthoDB" id="9810886at2"/>
<sequence>MSTQYIWEVKAKNTPLLKKKCNHCNSERFHCSDKFRLNAQKKNIDIWLIYRCVKCNNTYNMTVFSRIRTESISKEIFNKFSENNTEIAWEYAFSQELKRKNSVEADWESVEYEMVYDKLLVENLMSMDDEMISFQMQYPFDFNLRISTVIRTCLGISSSKLNLLLDSDKVYFNGKPLQKKYKCKNGDTIKINRQELINIYLIGKEELFLNAVEDK</sequence>
<reference evidence="4 5" key="1">
    <citation type="submission" date="2017-09" db="EMBL/GenBank/DDBJ databases">
        <title>Genomic, metabolic, and phenotypic characteristics of bacterial isolates from the natural microbiome of the model nematode Caenorhabditis elegans.</title>
        <authorList>
            <person name="Zimmermann J."/>
            <person name="Obeng N."/>
            <person name="Yang W."/>
            <person name="Obeng O."/>
            <person name="Kissoyan K."/>
            <person name="Pees B."/>
            <person name="Dirksen P."/>
            <person name="Hoppner M."/>
            <person name="Franke A."/>
            <person name="Rosenstiel P."/>
            <person name="Leippe M."/>
            <person name="Dierking K."/>
            <person name="Kaleta C."/>
            <person name="Schulenburg H."/>
        </authorList>
    </citation>
    <scope>NUCLEOTIDE SEQUENCE [LARGE SCALE GENOMIC DNA]</scope>
    <source>
        <strain evidence="2 5">MYb25</strain>
        <strain evidence="3 4">MYb44</strain>
    </source>
</reference>
<dbReference type="CDD" id="cd00165">
    <property type="entry name" value="S4"/>
    <property type="match status" value="1"/>
</dbReference>
<protein>
    <submittedName>
        <fullName evidence="2">Uncharacterized protein</fullName>
    </submittedName>
</protein>
<dbReference type="SUPFAM" id="SSF55174">
    <property type="entry name" value="Alpha-L RNA-binding motif"/>
    <property type="match status" value="1"/>
</dbReference>
<evidence type="ECO:0000313" key="5">
    <source>
        <dbReference type="Proteomes" id="UP000238534"/>
    </source>
</evidence>
<dbReference type="PROSITE" id="PS50889">
    <property type="entry name" value="S4"/>
    <property type="match status" value="1"/>
</dbReference>
<dbReference type="EMBL" id="PCPP01000001">
    <property type="protein sequence ID" value="PRB84959.1"/>
    <property type="molecule type" value="Genomic_DNA"/>
</dbReference>
<evidence type="ECO:0000256" key="1">
    <source>
        <dbReference type="PROSITE-ProRule" id="PRU00182"/>
    </source>
</evidence>
<dbReference type="Proteomes" id="UP000238534">
    <property type="component" value="Unassembled WGS sequence"/>
</dbReference>
<dbReference type="EMBL" id="PCPH01000002">
    <property type="protein sequence ID" value="PRB91317.1"/>
    <property type="molecule type" value="Genomic_DNA"/>
</dbReference>
<proteinExistence type="predicted"/>
<dbReference type="Proteomes" id="UP000238325">
    <property type="component" value="Unassembled WGS sequence"/>
</dbReference>
<dbReference type="InterPro" id="IPR009412">
    <property type="entry name" value="DUF1062"/>
</dbReference>
<comment type="caution">
    <text evidence="2">The sequence shown here is derived from an EMBL/GenBank/DDBJ whole genome shotgun (WGS) entry which is preliminary data.</text>
</comment>
<dbReference type="AlphaFoldDB" id="A0A2S9CWR7"/>
<keyword evidence="1" id="KW-0694">RNA-binding</keyword>
<dbReference type="Pfam" id="PF06353">
    <property type="entry name" value="DUF1062"/>
    <property type="match status" value="1"/>
</dbReference>
<evidence type="ECO:0000313" key="4">
    <source>
        <dbReference type="Proteomes" id="UP000238325"/>
    </source>
</evidence>
<organism evidence="2 5">
    <name type="scientific">Chryseobacterium culicis</name>
    <dbReference type="NCBI Taxonomy" id="680127"/>
    <lineage>
        <taxon>Bacteria</taxon>
        <taxon>Pseudomonadati</taxon>
        <taxon>Bacteroidota</taxon>
        <taxon>Flavobacteriia</taxon>
        <taxon>Flavobacteriales</taxon>
        <taxon>Weeksellaceae</taxon>
        <taxon>Chryseobacterium group</taxon>
        <taxon>Chryseobacterium</taxon>
    </lineage>
</organism>
<gene>
    <name evidence="2" type="ORF">CQ022_01450</name>
    <name evidence="3" type="ORF">CQ033_11540</name>
</gene>
<evidence type="ECO:0000313" key="2">
    <source>
        <dbReference type="EMBL" id="PRB84959.1"/>
    </source>
</evidence>
<name>A0A2S9CWR7_CHRCI</name>
<dbReference type="GO" id="GO:0003723">
    <property type="term" value="F:RNA binding"/>
    <property type="evidence" value="ECO:0007669"/>
    <property type="project" value="UniProtKB-KW"/>
</dbReference>
<accession>A0A2S9CWR7</accession>
<keyword evidence="4" id="KW-1185">Reference proteome</keyword>
<dbReference type="RefSeq" id="WP_105682689.1">
    <property type="nucleotide sequence ID" value="NZ_JBBGZD010000001.1"/>
</dbReference>